<evidence type="ECO:0000256" key="1">
    <source>
        <dbReference type="SAM" id="MobiDB-lite"/>
    </source>
</evidence>
<dbReference type="Proteomes" id="UP001285441">
    <property type="component" value="Unassembled WGS sequence"/>
</dbReference>
<dbReference type="SMART" id="SM01042">
    <property type="entry name" value="Brr6_like_C_C"/>
    <property type="match status" value="1"/>
</dbReference>
<feature type="region of interest" description="Disordered" evidence="1">
    <location>
        <begin position="1"/>
        <end position="23"/>
    </location>
</feature>
<feature type="compositionally biased region" description="Basic and acidic residues" evidence="1">
    <location>
        <begin position="1"/>
        <end position="12"/>
    </location>
</feature>
<evidence type="ECO:0000313" key="5">
    <source>
        <dbReference type="Proteomes" id="UP001285441"/>
    </source>
</evidence>
<dbReference type="GO" id="GO:0031965">
    <property type="term" value="C:nuclear membrane"/>
    <property type="evidence" value="ECO:0007669"/>
    <property type="project" value="InterPro"/>
</dbReference>
<gene>
    <name evidence="4" type="ORF">B0H63DRAFT_292793</name>
</gene>
<feature type="domain" description="Brl1/Brr6" evidence="3">
    <location>
        <begin position="245"/>
        <end position="379"/>
    </location>
</feature>
<protein>
    <submittedName>
        <fullName evidence="4">Di-sulfide bridge nucleocytoplasmic transport domain-containing protein</fullName>
    </submittedName>
</protein>
<evidence type="ECO:0000313" key="4">
    <source>
        <dbReference type="EMBL" id="KAK3372349.1"/>
    </source>
</evidence>
<organism evidence="4 5">
    <name type="scientific">Podospora didyma</name>
    <dbReference type="NCBI Taxonomy" id="330526"/>
    <lineage>
        <taxon>Eukaryota</taxon>
        <taxon>Fungi</taxon>
        <taxon>Dikarya</taxon>
        <taxon>Ascomycota</taxon>
        <taxon>Pezizomycotina</taxon>
        <taxon>Sordariomycetes</taxon>
        <taxon>Sordariomycetidae</taxon>
        <taxon>Sordariales</taxon>
        <taxon>Podosporaceae</taxon>
        <taxon>Podospora</taxon>
    </lineage>
</organism>
<feature type="compositionally biased region" description="Polar residues" evidence="1">
    <location>
        <begin position="472"/>
        <end position="482"/>
    </location>
</feature>
<feature type="region of interest" description="Disordered" evidence="1">
    <location>
        <begin position="115"/>
        <end position="221"/>
    </location>
</feature>
<feature type="region of interest" description="Disordered" evidence="1">
    <location>
        <begin position="386"/>
        <end position="407"/>
    </location>
</feature>
<dbReference type="InterPro" id="IPR018767">
    <property type="entry name" value="Brl1/Brr6_dom"/>
</dbReference>
<dbReference type="GO" id="GO:0055088">
    <property type="term" value="P:lipid homeostasis"/>
    <property type="evidence" value="ECO:0007669"/>
    <property type="project" value="InterPro"/>
</dbReference>
<feature type="transmembrane region" description="Helical" evidence="2">
    <location>
        <begin position="357"/>
        <end position="378"/>
    </location>
</feature>
<feature type="region of interest" description="Disordered" evidence="1">
    <location>
        <begin position="433"/>
        <end position="482"/>
    </location>
</feature>
<feature type="transmembrane region" description="Helical" evidence="2">
    <location>
        <begin position="251"/>
        <end position="272"/>
    </location>
</feature>
<proteinExistence type="predicted"/>
<reference evidence="4" key="2">
    <citation type="submission" date="2023-06" db="EMBL/GenBank/DDBJ databases">
        <authorList>
            <consortium name="Lawrence Berkeley National Laboratory"/>
            <person name="Haridas S."/>
            <person name="Hensen N."/>
            <person name="Bonometti L."/>
            <person name="Westerberg I."/>
            <person name="Brannstrom I.O."/>
            <person name="Guillou S."/>
            <person name="Cros-Aarteil S."/>
            <person name="Calhoun S."/>
            <person name="Kuo A."/>
            <person name="Mondo S."/>
            <person name="Pangilinan J."/>
            <person name="Riley R."/>
            <person name="LaButti K."/>
            <person name="Andreopoulos B."/>
            <person name="Lipzen A."/>
            <person name="Chen C."/>
            <person name="Yanf M."/>
            <person name="Daum C."/>
            <person name="Ng V."/>
            <person name="Clum A."/>
            <person name="Steindorff A."/>
            <person name="Ohm R."/>
            <person name="Martin F."/>
            <person name="Silar P."/>
            <person name="Natvig D."/>
            <person name="Lalanne C."/>
            <person name="Gautier V."/>
            <person name="Ament-velasquez S.L."/>
            <person name="Kruys A."/>
            <person name="Hutchinson M.I."/>
            <person name="Powell A.J."/>
            <person name="Barry K."/>
            <person name="Miller A.N."/>
            <person name="Grigoriev I.V."/>
            <person name="Debuchy R."/>
            <person name="Gladieux P."/>
            <person name="Thoren M.H."/>
            <person name="Johannesson H."/>
        </authorList>
    </citation>
    <scope>NUCLEOTIDE SEQUENCE</scope>
    <source>
        <strain evidence="4">CBS 232.78</strain>
    </source>
</reference>
<dbReference type="PANTHER" id="PTHR28136">
    <property type="entry name" value="NUCLEUS EXPORT PROTEIN BRR6"/>
    <property type="match status" value="1"/>
</dbReference>
<keyword evidence="2" id="KW-0812">Transmembrane</keyword>
<comment type="caution">
    <text evidence="4">The sequence shown here is derived from an EMBL/GenBank/DDBJ whole genome shotgun (WGS) entry which is preliminary data.</text>
</comment>
<reference evidence="4" key="1">
    <citation type="journal article" date="2023" name="Mol. Phylogenet. Evol.">
        <title>Genome-scale phylogeny and comparative genomics of the fungal order Sordariales.</title>
        <authorList>
            <person name="Hensen N."/>
            <person name="Bonometti L."/>
            <person name="Westerberg I."/>
            <person name="Brannstrom I.O."/>
            <person name="Guillou S."/>
            <person name="Cros-Aarteil S."/>
            <person name="Calhoun S."/>
            <person name="Haridas S."/>
            <person name="Kuo A."/>
            <person name="Mondo S."/>
            <person name="Pangilinan J."/>
            <person name="Riley R."/>
            <person name="LaButti K."/>
            <person name="Andreopoulos B."/>
            <person name="Lipzen A."/>
            <person name="Chen C."/>
            <person name="Yan M."/>
            <person name="Daum C."/>
            <person name="Ng V."/>
            <person name="Clum A."/>
            <person name="Steindorff A."/>
            <person name="Ohm R.A."/>
            <person name="Martin F."/>
            <person name="Silar P."/>
            <person name="Natvig D.O."/>
            <person name="Lalanne C."/>
            <person name="Gautier V."/>
            <person name="Ament-Velasquez S.L."/>
            <person name="Kruys A."/>
            <person name="Hutchinson M.I."/>
            <person name="Powell A.J."/>
            <person name="Barry K."/>
            <person name="Miller A.N."/>
            <person name="Grigoriev I.V."/>
            <person name="Debuchy R."/>
            <person name="Gladieux P."/>
            <person name="Hiltunen Thoren M."/>
            <person name="Johannesson H."/>
        </authorList>
    </citation>
    <scope>NUCLEOTIDE SEQUENCE</scope>
    <source>
        <strain evidence="4">CBS 232.78</strain>
    </source>
</reference>
<dbReference type="EMBL" id="JAULSW010000008">
    <property type="protein sequence ID" value="KAK3372349.1"/>
    <property type="molecule type" value="Genomic_DNA"/>
</dbReference>
<dbReference type="InterPro" id="IPR040202">
    <property type="entry name" value="Brl1/Brr6"/>
</dbReference>
<keyword evidence="5" id="KW-1185">Reference proteome</keyword>
<keyword evidence="2" id="KW-0472">Membrane</keyword>
<evidence type="ECO:0000259" key="3">
    <source>
        <dbReference type="SMART" id="SM01042"/>
    </source>
</evidence>
<dbReference type="AlphaFoldDB" id="A0AAE0K9F5"/>
<name>A0AAE0K9F5_9PEZI</name>
<keyword evidence="2" id="KW-1133">Transmembrane helix</keyword>
<dbReference type="PANTHER" id="PTHR28136:SF1">
    <property type="entry name" value="NUCLEUS EXPORT PROTEIN BRL1"/>
    <property type="match status" value="1"/>
</dbReference>
<dbReference type="GO" id="GO:0006998">
    <property type="term" value="P:nuclear envelope organization"/>
    <property type="evidence" value="ECO:0007669"/>
    <property type="project" value="InterPro"/>
</dbReference>
<sequence length="482" mass="52678">MEYRGREGHMDWEQTGPVAVDPSSPFAKVNQGQPISFNSPSKSSFIRSNPNMFSNGYAARSSSPIKAPLFQHEPRPPHTSFFNPEIANKPSGPPFRNPAFTTPQKRVAETHSYDYESSPALTDVSEAEPDTPDVDHDGDFGRMTITPHSAGKALLGKNMVRSRTPGRGELPRGNRDKVRKRKRLQGDRDVGTGRSRLAHASDDSDSDWEGGSGTSKSSKGNTARRGWVASFLSVVSDHPSAPAILSKWLQLGVNIVLLGVVLLAVVAILSQIRSDLAHASERERHALINKITICGKHYIQNGCSPKAGRAPALEDQCNEWEHCMNQDPEAIMRVQVSVRNVAEIMNEFVGVLTAKTWIFIMSLFVVTLVASNIGFGFLRESALSQANMGGPAPPFHSQPAHHPALGSAMHDPRQAYIVAPIGQTPRHVRRNFFAHNDPSDTENSPEVRSIMPPQTPSGRRSPSKGDRGRSPSKGQRSPSKGY</sequence>
<evidence type="ECO:0000256" key="2">
    <source>
        <dbReference type="SAM" id="Phobius"/>
    </source>
</evidence>
<accession>A0AAE0K9F5</accession>
<dbReference type="Pfam" id="PF10104">
    <property type="entry name" value="Brr6_like_C_C"/>
    <property type="match status" value="1"/>
</dbReference>